<evidence type="ECO:0000313" key="1">
    <source>
        <dbReference type="EMBL" id="MPC46722.1"/>
    </source>
</evidence>
<evidence type="ECO:0000313" key="2">
    <source>
        <dbReference type="Proteomes" id="UP000324222"/>
    </source>
</evidence>
<reference evidence="1 2" key="1">
    <citation type="submission" date="2019-05" db="EMBL/GenBank/DDBJ databases">
        <title>Another draft genome of Portunus trituberculatus and its Hox gene families provides insights of decapod evolution.</title>
        <authorList>
            <person name="Jeong J.-H."/>
            <person name="Song I."/>
            <person name="Kim S."/>
            <person name="Choi T."/>
            <person name="Kim D."/>
            <person name="Ryu S."/>
            <person name="Kim W."/>
        </authorList>
    </citation>
    <scope>NUCLEOTIDE SEQUENCE [LARGE SCALE GENOMIC DNA]</scope>
    <source>
        <tissue evidence="1">Muscle</tissue>
    </source>
</reference>
<protein>
    <submittedName>
        <fullName evidence="1">Uncharacterized protein</fullName>
    </submittedName>
</protein>
<dbReference type="AlphaFoldDB" id="A0A5B7FJR1"/>
<sequence length="80" mass="8759">MIAGPLHGGGVLDLLGRAQPVQFFMEQANRAYLKAIERKPSWIGYPSGRFAKIYNVGGQEVFGKTTLVNPDLHNVLHPGL</sequence>
<dbReference type="EMBL" id="VSRR010007340">
    <property type="protein sequence ID" value="MPC46722.1"/>
    <property type="molecule type" value="Genomic_DNA"/>
</dbReference>
<comment type="caution">
    <text evidence="1">The sequence shown here is derived from an EMBL/GenBank/DDBJ whole genome shotgun (WGS) entry which is preliminary data.</text>
</comment>
<name>A0A5B7FJR1_PORTR</name>
<accession>A0A5B7FJR1</accession>
<dbReference type="Proteomes" id="UP000324222">
    <property type="component" value="Unassembled WGS sequence"/>
</dbReference>
<proteinExistence type="predicted"/>
<keyword evidence="2" id="KW-1185">Reference proteome</keyword>
<gene>
    <name evidence="1" type="ORF">E2C01_040448</name>
</gene>
<organism evidence="1 2">
    <name type="scientific">Portunus trituberculatus</name>
    <name type="common">Swimming crab</name>
    <name type="synonym">Neptunus trituberculatus</name>
    <dbReference type="NCBI Taxonomy" id="210409"/>
    <lineage>
        <taxon>Eukaryota</taxon>
        <taxon>Metazoa</taxon>
        <taxon>Ecdysozoa</taxon>
        <taxon>Arthropoda</taxon>
        <taxon>Crustacea</taxon>
        <taxon>Multicrustacea</taxon>
        <taxon>Malacostraca</taxon>
        <taxon>Eumalacostraca</taxon>
        <taxon>Eucarida</taxon>
        <taxon>Decapoda</taxon>
        <taxon>Pleocyemata</taxon>
        <taxon>Brachyura</taxon>
        <taxon>Eubrachyura</taxon>
        <taxon>Portunoidea</taxon>
        <taxon>Portunidae</taxon>
        <taxon>Portuninae</taxon>
        <taxon>Portunus</taxon>
    </lineage>
</organism>